<sequence>MIAIGLKDGDELVNVLLTNGESNIIIGTHNGYSVTFKEEAIRDMGRTASGVRGIRLREEDYVIGAALMTENHEVLVITEKGYGKRTKVSEYPVKGRGGKGIKTANITEKNGPLAGLTTVTGEEDIMLITDKGVIIRFNVSTVSQTGRSTLGVRLMKMEADTKVVTMAAVEPEATEEVTEVNSEIDAEETTEE</sequence>
<accession>A0A645EXN4</accession>
<evidence type="ECO:0000313" key="1">
    <source>
        <dbReference type="EMBL" id="MPN06176.1"/>
    </source>
</evidence>
<dbReference type="GO" id="GO:0005524">
    <property type="term" value="F:ATP binding"/>
    <property type="evidence" value="ECO:0007669"/>
    <property type="project" value="InterPro"/>
</dbReference>
<dbReference type="EMBL" id="VSSQ01052068">
    <property type="protein sequence ID" value="MPN06176.1"/>
    <property type="molecule type" value="Genomic_DNA"/>
</dbReference>
<proteinExistence type="predicted"/>
<dbReference type="GO" id="GO:0006265">
    <property type="term" value="P:DNA topological change"/>
    <property type="evidence" value="ECO:0007669"/>
    <property type="project" value="InterPro"/>
</dbReference>
<dbReference type="Pfam" id="PF03989">
    <property type="entry name" value="DNA_gyraseA_C"/>
    <property type="match status" value="4"/>
</dbReference>
<dbReference type="AlphaFoldDB" id="A0A645EXN4"/>
<dbReference type="InterPro" id="IPR035516">
    <property type="entry name" value="Gyrase/topoIV_suA_C"/>
</dbReference>
<dbReference type="GO" id="GO:0003918">
    <property type="term" value="F:DNA topoisomerase type II (double strand cut, ATP-hydrolyzing) activity"/>
    <property type="evidence" value="ECO:0007669"/>
    <property type="project" value="TreeGrafter"/>
</dbReference>
<dbReference type="InterPro" id="IPR050220">
    <property type="entry name" value="Type_II_DNA_Topoisomerases"/>
</dbReference>
<dbReference type="InterPro" id="IPR006691">
    <property type="entry name" value="GyrA/parC_rep"/>
</dbReference>
<comment type="caution">
    <text evidence="1">The sequence shown here is derived from an EMBL/GenBank/DDBJ whole genome shotgun (WGS) entry which is preliminary data.</text>
</comment>
<protein>
    <submittedName>
        <fullName evidence="1">DNA gyrase subunit A</fullName>
    </submittedName>
</protein>
<dbReference type="PANTHER" id="PTHR43493:SF5">
    <property type="entry name" value="DNA GYRASE SUBUNIT A, CHLOROPLASTIC_MITOCHONDRIAL"/>
    <property type="match status" value="1"/>
</dbReference>
<dbReference type="GO" id="GO:0009330">
    <property type="term" value="C:DNA topoisomerase type II (double strand cut, ATP-hydrolyzing) complex"/>
    <property type="evidence" value="ECO:0007669"/>
    <property type="project" value="TreeGrafter"/>
</dbReference>
<dbReference type="GO" id="GO:0005737">
    <property type="term" value="C:cytoplasm"/>
    <property type="evidence" value="ECO:0007669"/>
    <property type="project" value="TreeGrafter"/>
</dbReference>
<dbReference type="Gene3D" id="2.120.10.90">
    <property type="entry name" value="DNA gyrase/topoisomerase IV, subunit A, C-terminal"/>
    <property type="match status" value="1"/>
</dbReference>
<dbReference type="PANTHER" id="PTHR43493">
    <property type="entry name" value="DNA GYRASE/TOPOISOMERASE SUBUNIT A"/>
    <property type="match status" value="1"/>
</dbReference>
<keyword evidence="1" id="KW-0413">Isomerase</keyword>
<gene>
    <name evidence="1" type="primary">gyrA_71</name>
    <name evidence="1" type="ORF">SDC9_153432</name>
</gene>
<reference evidence="1" key="1">
    <citation type="submission" date="2019-08" db="EMBL/GenBank/DDBJ databases">
        <authorList>
            <person name="Kucharzyk K."/>
            <person name="Murdoch R.W."/>
            <person name="Higgins S."/>
            <person name="Loffler F."/>
        </authorList>
    </citation>
    <scope>NUCLEOTIDE SEQUENCE</scope>
</reference>
<dbReference type="SUPFAM" id="SSF101904">
    <property type="entry name" value="GyrA/ParC C-terminal domain-like"/>
    <property type="match status" value="1"/>
</dbReference>
<dbReference type="GO" id="GO:0003677">
    <property type="term" value="F:DNA binding"/>
    <property type="evidence" value="ECO:0007669"/>
    <property type="project" value="InterPro"/>
</dbReference>
<name>A0A645EXN4_9ZZZZ</name>
<organism evidence="1">
    <name type="scientific">bioreactor metagenome</name>
    <dbReference type="NCBI Taxonomy" id="1076179"/>
    <lineage>
        <taxon>unclassified sequences</taxon>
        <taxon>metagenomes</taxon>
        <taxon>ecological metagenomes</taxon>
    </lineage>
</organism>